<dbReference type="SMART" id="SM00418">
    <property type="entry name" value="HTH_ARSR"/>
    <property type="match status" value="1"/>
</dbReference>
<dbReference type="GO" id="GO:0003700">
    <property type="term" value="F:DNA-binding transcription factor activity"/>
    <property type="evidence" value="ECO:0007669"/>
    <property type="project" value="InterPro"/>
</dbReference>
<organism evidence="2 3">
    <name type="scientific">Burkholderia gladioli</name>
    <name type="common">Pseudomonas marginata</name>
    <name type="synonym">Phytomonas marginata</name>
    <dbReference type="NCBI Taxonomy" id="28095"/>
    <lineage>
        <taxon>Bacteria</taxon>
        <taxon>Pseudomonadati</taxon>
        <taxon>Pseudomonadota</taxon>
        <taxon>Betaproteobacteria</taxon>
        <taxon>Burkholderiales</taxon>
        <taxon>Burkholderiaceae</taxon>
        <taxon>Burkholderia</taxon>
    </lineage>
</organism>
<dbReference type="InterPro" id="IPR011991">
    <property type="entry name" value="ArsR-like_HTH"/>
</dbReference>
<dbReference type="PANTHER" id="PTHR39168">
    <property type="entry name" value="TRANSCRIPTIONAL REGULATOR-RELATED"/>
    <property type="match status" value="1"/>
</dbReference>
<dbReference type="GO" id="GO:0097063">
    <property type="term" value="F:cadmium ion sensor activity"/>
    <property type="evidence" value="ECO:0007669"/>
    <property type="project" value="TreeGrafter"/>
</dbReference>
<protein>
    <submittedName>
        <fullName evidence="2">Transcriptional regulator</fullName>
    </submittedName>
</protein>
<dbReference type="InterPro" id="IPR036388">
    <property type="entry name" value="WH-like_DNA-bd_sf"/>
</dbReference>
<feature type="domain" description="HTH arsR-type" evidence="1">
    <location>
        <begin position="3"/>
        <end position="98"/>
    </location>
</feature>
<dbReference type="CDD" id="cd00090">
    <property type="entry name" value="HTH_ARSR"/>
    <property type="match status" value="1"/>
</dbReference>
<evidence type="ECO:0000313" key="3">
    <source>
        <dbReference type="Proteomes" id="UP000220629"/>
    </source>
</evidence>
<dbReference type="InterPro" id="IPR001845">
    <property type="entry name" value="HTH_ArsR_DNA-bd_dom"/>
</dbReference>
<dbReference type="GO" id="GO:0010288">
    <property type="term" value="P:response to lead ion"/>
    <property type="evidence" value="ECO:0007669"/>
    <property type="project" value="TreeGrafter"/>
</dbReference>
<dbReference type="InterPro" id="IPR036390">
    <property type="entry name" value="WH_DNA-bd_sf"/>
</dbReference>
<name>A0A2A7S6X0_BURGA</name>
<sequence length="241" mass="26168">MIATDPHFPGLSRLGALLADPGRAAMLWALMDGSARPAGELTLLAGLSPSAGSAHLARLTDGGLLSLEVRGRHRYYRIASPEVAASIETLANLAQATAPLRPVPAVARTVPLEMRHARTCYDHMAGELAVLVYDRMRERGWLAAADGEADGPHDLVVTPLGADELANRWRIDIGAQRRRRRRFACTCLDWSERRAHLAGALGAALLDAWLAQRWIEPAGKPRVLRITPDGQRRFEALLTGA</sequence>
<dbReference type="PANTHER" id="PTHR39168:SF1">
    <property type="entry name" value="TRANSCRIPTIONAL REGULATORY PROTEIN"/>
    <property type="match status" value="1"/>
</dbReference>
<dbReference type="PROSITE" id="PS50987">
    <property type="entry name" value="HTH_ARSR_2"/>
    <property type="match status" value="1"/>
</dbReference>
<dbReference type="GO" id="GO:0046686">
    <property type="term" value="P:response to cadmium ion"/>
    <property type="evidence" value="ECO:0007669"/>
    <property type="project" value="TreeGrafter"/>
</dbReference>
<dbReference type="EMBL" id="PDDY01000004">
    <property type="protein sequence ID" value="PEH39222.1"/>
    <property type="molecule type" value="Genomic_DNA"/>
</dbReference>
<accession>A0A2A7S6X0</accession>
<dbReference type="InterPro" id="IPR052543">
    <property type="entry name" value="HTH_Metal-responsive_Reg"/>
</dbReference>
<evidence type="ECO:0000259" key="1">
    <source>
        <dbReference type="PROSITE" id="PS50987"/>
    </source>
</evidence>
<dbReference type="RefSeq" id="WP_098154407.1">
    <property type="nucleotide sequence ID" value="NZ_CADEQH010000027.1"/>
</dbReference>
<gene>
    <name evidence="2" type="ORF">CRM94_33565</name>
</gene>
<dbReference type="Proteomes" id="UP000220629">
    <property type="component" value="Unassembled WGS sequence"/>
</dbReference>
<dbReference type="AlphaFoldDB" id="A0A2A7S6X0"/>
<proteinExistence type="predicted"/>
<evidence type="ECO:0000313" key="2">
    <source>
        <dbReference type="EMBL" id="PEH39222.1"/>
    </source>
</evidence>
<dbReference type="GO" id="GO:0032791">
    <property type="term" value="F:lead ion binding"/>
    <property type="evidence" value="ECO:0007669"/>
    <property type="project" value="TreeGrafter"/>
</dbReference>
<dbReference type="GO" id="GO:0003677">
    <property type="term" value="F:DNA binding"/>
    <property type="evidence" value="ECO:0007669"/>
    <property type="project" value="TreeGrafter"/>
</dbReference>
<comment type="caution">
    <text evidence="2">The sequence shown here is derived from an EMBL/GenBank/DDBJ whole genome shotgun (WGS) entry which is preliminary data.</text>
</comment>
<dbReference type="Gene3D" id="1.10.10.10">
    <property type="entry name" value="Winged helix-like DNA-binding domain superfamily/Winged helix DNA-binding domain"/>
    <property type="match status" value="1"/>
</dbReference>
<reference evidence="3" key="1">
    <citation type="submission" date="2017-09" db="EMBL/GenBank/DDBJ databases">
        <title>FDA dAtabase for Regulatory Grade micrObial Sequences (FDA-ARGOS): Supporting development and validation of Infectious Disease Dx tests.</title>
        <authorList>
            <person name="Minogue T."/>
            <person name="Wolcott M."/>
            <person name="Wasieloski L."/>
            <person name="Aguilar W."/>
            <person name="Moore D."/>
            <person name="Tallon L."/>
            <person name="Sadzewicz L."/>
            <person name="Ott S."/>
            <person name="Zhao X."/>
            <person name="Nagaraj S."/>
            <person name="Vavikolanu K."/>
            <person name="Aluvathingal J."/>
            <person name="Nadendla S."/>
            <person name="Sichtig H."/>
        </authorList>
    </citation>
    <scope>NUCLEOTIDE SEQUENCE [LARGE SCALE GENOMIC DNA]</scope>
    <source>
        <strain evidence="3">FDAARGOS_390</strain>
    </source>
</reference>
<dbReference type="SUPFAM" id="SSF46785">
    <property type="entry name" value="Winged helix' DNA-binding domain"/>
    <property type="match status" value="1"/>
</dbReference>